<dbReference type="EMBL" id="AP018229">
    <property type="protein sequence ID" value="BAY87841.1"/>
    <property type="molecule type" value="Genomic_DNA"/>
</dbReference>
<evidence type="ECO:0000313" key="2">
    <source>
        <dbReference type="EMBL" id="BAY87841.1"/>
    </source>
</evidence>
<geneLocation type="plasmid" evidence="3">
    <name>Plasmid2 dna</name>
</geneLocation>
<sequence>MDKLSIALNRNNQSLSNADFKKGVDTKFLLPVPNIYKRLNRDIANTRLRNAQRKKQERAKELKQIKQDYEWKQKKTLNLNISYAILLGKTKEIDLFFTFDKQAFLEVITETFDRVELEALDDIIYRLHDDLNDKLNKIKSGDNLNLYYQYHTFDKTCETITADYNGEEKVEYGGYVPNNELIELENESDLYLDLHHEIEKLINWDIECLRPVAKIKQALTLTV</sequence>
<accession>A0A1Z4M372</accession>
<protein>
    <submittedName>
        <fullName evidence="2">Uncharacterized protein</fullName>
    </submittedName>
</protein>
<dbReference type="AlphaFoldDB" id="A0A1Z4M372"/>
<gene>
    <name evidence="2" type="ORF">NIES267_73650</name>
</gene>
<evidence type="ECO:0000313" key="3">
    <source>
        <dbReference type="Proteomes" id="UP000218418"/>
    </source>
</evidence>
<dbReference type="OrthoDB" id="9980887at2"/>
<name>A0A1Z4M372_9CYAN</name>
<dbReference type="Proteomes" id="UP000218418">
    <property type="component" value="Plasmid plasmid2"/>
</dbReference>
<keyword evidence="3" id="KW-1185">Reference proteome</keyword>
<organism evidence="2 3">
    <name type="scientific">Calothrix parasitica NIES-267</name>
    <dbReference type="NCBI Taxonomy" id="1973488"/>
    <lineage>
        <taxon>Bacteria</taxon>
        <taxon>Bacillati</taxon>
        <taxon>Cyanobacteriota</taxon>
        <taxon>Cyanophyceae</taxon>
        <taxon>Nostocales</taxon>
        <taxon>Calotrichaceae</taxon>
        <taxon>Calothrix</taxon>
    </lineage>
</organism>
<keyword evidence="2" id="KW-0614">Plasmid</keyword>
<keyword evidence="1" id="KW-0175">Coiled coil</keyword>
<reference evidence="2 3" key="1">
    <citation type="submission" date="2017-06" db="EMBL/GenBank/DDBJ databases">
        <title>Genome sequencing of cyanobaciteial culture collection at National Institute for Environmental Studies (NIES).</title>
        <authorList>
            <person name="Hirose Y."/>
            <person name="Shimura Y."/>
            <person name="Fujisawa T."/>
            <person name="Nakamura Y."/>
            <person name="Kawachi M."/>
        </authorList>
    </citation>
    <scope>NUCLEOTIDE SEQUENCE [LARGE SCALE GENOMIC DNA]</scope>
    <source>
        <strain evidence="2 3">NIES-267</strain>
        <plasmid evidence="3">Plasmid2 dna</plasmid>
    </source>
</reference>
<feature type="coiled-coil region" evidence="1">
    <location>
        <begin position="36"/>
        <end position="68"/>
    </location>
</feature>
<evidence type="ECO:0000256" key="1">
    <source>
        <dbReference type="SAM" id="Coils"/>
    </source>
</evidence>
<proteinExistence type="predicted"/>